<dbReference type="Gene3D" id="3.30.160.670">
    <property type="match status" value="1"/>
</dbReference>
<gene>
    <name evidence="2" type="ORF">SAMN00777080_4129</name>
</gene>
<evidence type="ECO:0000313" key="2">
    <source>
        <dbReference type="EMBL" id="SMD45477.1"/>
    </source>
</evidence>
<protein>
    <recommendedName>
        <fullName evidence="1">DUF4136 domain-containing protein</fullName>
    </recommendedName>
</protein>
<keyword evidence="3" id="KW-1185">Reference proteome</keyword>
<proteinExistence type="predicted"/>
<accession>A0A1W2H9E3</accession>
<sequence>MKNLFNSLNILFVIFLSSACSTIEIFKENTEFRPYKEYRSFAILNKEIGHRGFKDELIDAVVSDGLQNSFEDLGFIYDKINPELVISYTSNEDLRQKEVYNNPYPMWGGRIWDPWMFDPRFLPQQNTVSTQNYQLMQLLVDFVDTKNNKMLMRLTAVTEVSDQKQKKKKVIQSVEQITQTYQFHIKDL</sequence>
<dbReference type="Proteomes" id="UP000192333">
    <property type="component" value="Chromosome I"/>
</dbReference>
<dbReference type="Pfam" id="PF13590">
    <property type="entry name" value="DUF4136"/>
    <property type="match status" value="1"/>
</dbReference>
<dbReference type="STRING" id="758820.SAMN00777080_4129"/>
<evidence type="ECO:0000313" key="3">
    <source>
        <dbReference type="Proteomes" id="UP000192333"/>
    </source>
</evidence>
<organism evidence="2 3">
    <name type="scientific">Aquiflexum balticum DSM 16537</name>
    <dbReference type="NCBI Taxonomy" id="758820"/>
    <lineage>
        <taxon>Bacteria</taxon>
        <taxon>Pseudomonadati</taxon>
        <taxon>Bacteroidota</taxon>
        <taxon>Cytophagia</taxon>
        <taxon>Cytophagales</taxon>
        <taxon>Cyclobacteriaceae</taxon>
        <taxon>Aquiflexum</taxon>
    </lineage>
</organism>
<feature type="domain" description="DUF4136" evidence="1">
    <location>
        <begin position="35"/>
        <end position="177"/>
    </location>
</feature>
<dbReference type="OrthoDB" id="837372at2"/>
<dbReference type="RefSeq" id="WP_084122302.1">
    <property type="nucleotide sequence ID" value="NZ_LT838813.1"/>
</dbReference>
<evidence type="ECO:0000259" key="1">
    <source>
        <dbReference type="Pfam" id="PF13590"/>
    </source>
</evidence>
<dbReference type="EMBL" id="LT838813">
    <property type="protein sequence ID" value="SMD45477.1"/>
    <property type="molecule type" value="Genomic_DNA"/>
</dbReference>
<dbReference type="PROSITE" id="PS51257">
    <property type="entry name" value="PROKAR_LIPOPROTEIN"/>
    <property type="match status" value="1"/>
</dbReference>
<reference evidence="3" key="1">
    <citation type="submission" date="2017-04" db="EMBL/GenBank/DDBJ databases">
        <authorList>
            <person name="Varghese N."/>
            <person name="Submissions S."/>
        </authorList>
    </citation>
    <scope>NUCLEOTIDE SEQUENCE [LARGE SCALE GENOMIC DNA]</scope>
    <source>
        <strain evidence="3">DSM 16537</strain>
    </source>
</reference>
<dbReference type="InterPro" id="IPR025411">
    <property type="entry name" value="DUF4136"/>
</dbReference>
<dbReference type="AlphaFoldDB" id="A0A1W2H9E3"/>
<name>A0A1W2H9E3_9BACT</name>